<keyword evidence="9" id="KW-0472">Membrane</keyword>
<dbReference type="EMBL" id="FTOH01000008">
    <property type="protein sequence ID" value="SIT04377.1"/>
    <property type="molecule type" value="Genomic_DNA"/>
</dbReference>
<dbReference type="EC" id="2.7.13.3" evidence="2"/>
<sequence length="396" mass="44725">MDSVTLPLRIPYILRAGIIITLGIIAWAIAAYIVLSVCPPEQRMLATSLMATSVFCFCALAFLGTRELLMNNLAWRVDNRDWRFWLYLVGSHLSSILLMGVAEVPSESAPYAVLMVVNSASLVVRFSPKYSLSFNMLVAVLFAMQFPQDQWLIFCLCMLMQLVLWSFGLSIVVEISEVRRLRVMGDELRMAQAQIAESERMLERRNIRHNLHDNMGHELATLHMNLQILEQQAGRLELSDDIVAPLERSRDASRKMFAVLDDIVSGLRQVPSAHFYDALTDLVDQATTLQVTTLWDEKVKISDPQCCETLLSVVREFLTNVMKHSEGREVEIRSCYSNGNIELTLRDLAEYTGEFSYGNGLSGVEERIAAMDGRFLVAMSDDNELTWNITLPEASV</sequence>
<proteinExistence type="predicted"/>
<evidence type="ECO:0000313" key="12">
    <source>
        <dbReference type="Proteomes" id="UP000185639"/>
    </source>
</evidence>
<keyword evidence="12" id="KW-1185">Reference proteome</keyword>
<comment type="catalytic activity">
    <reaction evidence="1">
        <text>ATP + protein L-histidine = ADP + protein N-phospho-L-histidine.</text>
        <dbReference type="EC" id="2.7.13.3"/>
    </reaction>
</comment>
<keyword evidence="3" id="KW-0597">Phosphoprotein</keyword>
<dbReference type="OrthoDB" id="9797605at2"/>
<reference evidence="12" key="1">
    <citation type="submission" date="2017-01" db="EMBL/GenBank/DDBJ databases">
        <authorList>
            <person name="Varghese N."/>
            <person name="Submissions S."/>
        </authorList>
    </citation>
    <scope>NUCLEOTIDE SEQUENCE [LARGE SCALE GENOMIC DNA]</scope>
    <source>
        <strain evidence="12">DSM 24913</strain>
    </source>
</reference>
<gene>
    <name evidence="11" type="ORF">SAMN05421686_10868</name>
</gene>
<dbReference type="SUPFAM" id="SSF55874">
    <property type="entry name" value="ATPase domain of HSP90 chaperone/DNA topoisomerase II/histidine kinase"/>
    <property type="match status" value="1"/>
</dbReference>
<dbReference type="RefSeq" id="WP_084188954.1">
    <property type="nucleotide sequence ID" value="NZ_FTOH01000008.1"/>
</dbReference>
<evidence type="ECO:0000259" key="10">
    <source>
        <dbReference type="Pfam" id="PF07730"/>
    </source>
</evidence>
<evidence type="ECO:0000256" key="2">
    <source>
        <dbReference type="ARBA" id="ARBA00012438"/>
    </source>
</evidence>
<dbReference type="GO" id="GO:0016020">
    <property type="term" value="C:membrane"/>
    <property type="evidence" value="ECO:0007669"/>
    <property type="project" value="InterPro"/>
</dbReference>
<keyword evidence="5" id="KW-0547">Nucleotide-binding</keyword>
<dbReference type="InterPro" id="IPR050482">
    <property type="entry name" value="Sensor_HK_TwoCompSys"/>
</dbReference>
<evidence type="ECO:0000256" key="9">
    <source>
        <dbReference type="SAM" id="Phobius"/>
    </source>
</evidence>
<dbReference type="PANTHER" id="PTHR24421:SF10">
    <property type="entry name" value="NITRATE_NITRITE SENSOR PROTEIN NARQ"/>
    <property type="match status" value="1"/>
</dbReference>
<dbReference type="STRING" id="484498.SAMN05421686_10868"/>
<protein>
    <recommendedName>
        <fullName evidence="2">histidine kinase</fullName>
        <ecNumber evidence="2">2.7.13.3</ecNumber>
    </recommendedName>
</protein>
<dbReference type="PANTHER" id="PTHR24421">
    <property type="entry name" value="NITRATE/NITRITE SENSOR PROTEIN NARX-RELATED"/>
    <property type="match status" value="1"/>
</dbReference>
<keyword evidence="6 11" id="KW-0418">Kinase</keyword>
<dbReference type="Pfam" id="PF07730">
    <property type="entry name" value="HisKA_3"/>
    <property type="match status" value="1"/>
</dbReference>
<dbReference type="InterPro" id="IPR011712">
    <property type="entry name" value="Sig_transdc_His_kin_sub3_dim/P"/>
</dbReference>
<keyword evidence="4" id="KW-0808">Transferase</keyword>
<dbReference type="CDD" id="cd16917">
    <property type="entry name" value="HATPase_UhpB-NarQ-NarX-like"/>
    <property type="match status" value="1"/>
</dbReference>
<evidence type="ECO:0000256" key="4">
    <source>
        <dbReference type="ARBA" id="ARBA00022679"/>
    </source>
</evidence>
<dbReference type="Gene3D" id="3.30.565.10">
    <property type="entry name" value="Histidine kinase-like ATPase, C-terminal domain"/>
    <property type="match status" value="1"/>
</dbReference>
<name>A0A1N7P1D1_9GAMM</name>
<evidence type="ECO:0000256" key="3">
    <source>
        <dbReference type="ARBA" id="ARBA00022553"/>
    </source>
</evidence>
<dbReference type="Proteomes" id="UP000185639">
    <property type="component" value="Unassembled WGS sequence"/>
</dbReference>
<dbReference type="Gene3D" id="1.20.5.1930">
    <property type="match status" value="1"/>
</dbReference>
<dbReference type="GO" id="GO:0005524">
    <property type="term" value="F:ATP binding"/>
    <property type="evidence" value="ECO:0007669"/>
    <property type="project" value="UniProtKB-KW"/>
</dbReference>
<evidence type="ECO:0000256" key="7">
    <source>
        <dbReference type="ARBA" id="ARBA00022840"/>
    </source>
</evidence>
<keyword evidence="9" id="KW-1133">Transmembrane helix</keyword>
<feature type="domain" description="Signal transduction histidine kinase subgroup 3 dimerisation and phosphoacceptor" evidence="10">
    <location>
        <begin position="203"/>
        <end position="269"/>
    </location>
</feature>
<organism evidence="11 12">
    <name type="scientific">Thalassolituus maritimus</name>
    <dbReference type="NCBI Taxonomy" id="484498"/>
    <lineage>
        <taxon>Bacteria</taxon>
        <taxon>Pseudomonadati</taxon>
        <taxon>Pseudomonadota</taxon>
        <taxon>Gammaproteobacteria</taxon>
        <taxon>Oceanospirillales</taxon>
        <taxon>Oceanospirillaceae</taxon>
        <taxon>Thalassolituus</taxon>
    </lineage>
</organism>
<dbReference type="GO" id="GO:0000155">
    <property type="term" value="F:phosphorelay sensor kinase activity"/>
    <property type="evidence" value="ECO:0007669"/>
    <property type="project" value="InterPro"/>
</dbReference>
<keyword evidence="8" id="KW-0902">Two-component regulatory system</keyword>
<dbReference type="InterPro" id="IPR036890">
    <property type="entry name" value="HATPase_C_sf"/>
</dbReference>
<evidence type="ECO:0000313" key="11">
    <source>
        <dbReference type="EMBL" id="SIT04377.1"/>
    </source>
</evidence>
<feature type="transmembrane region" description="Helical" evidence="9">
    <location>
        <begin position="44"/>
        <end position="64"/>
    </location>
</feature>
<feature type="transmembrane region" description="Helical" evidence="9">
    <location>
        <begin position="84"/>
        <end position="102"/>
    </location>
</feature>
<feature type="transmembrane region" description="Helical" evidence="9">
    <location>
        <begin position="12"/>
        <end position="35"/>
    </location>
</feature>
<keyword evidence="7" id="KW-0067">ATP-binding</keyword>
<dbReference type="GO" id="GO:0046983">
    <property type="term" value="F:protein dimerization activity"/>
    <property type="evidence" value="ECO:0007669"/>
    <property type="project" value="InterPro"/>
</dbReference>
<feature type="transmembrane region" description="Helical" evidence="9">
    <location>
        <begin position="151"/>
        <end position="173"/>
    </location>
</feature>
<dbReference type="AlphaFoldDB" id="A0A1N7P1D1"/>
<evidence type="ECO:0000256" key="5">
    <source>
        <dbReference type="ARBA" id="ARBA00022741"/>
    </source>
</evidence>
<evidence type="ECO:0000256" key="1">
    <source>
        <dbReference type="ARBA" id="ARBA00000085"/>
    </source>
</evidence>
<keyword evidence="9" id="KW-0812">Transmembrane</keyword>
<evidence type="ECO:0000256" key="6">
    <source>
        <dbReference type="ARBA" id="ARBA00022777"/>
    </source>
</evidence>
<evidence type="ECO:0000256" key="8">
    <source>
        <dbReference type="ARBA" id="ARBA00023012"/>
    </source>
</evidence>
<accession>A0A1N7P1D1</accession>